<keyword evidence="2" id="KW-1185">Reference proteome</keyword>
<keyword evidence="1" id="KW-0614">Plasmid</keyword>
<gene>
    <name evidence="1" type="ordered locus">bpr_IV176</name>
</gene>
<geneLocation type="plasmid" evidence="1 2">
    <name>pCY186</name>
</geneLocation>
<dbReference type="HOGENOM" id="CLU_2714749_0_0_9"/>
<dbReference type="KEGG" id="bpb:bpr_IV176"/>
<protein>
    <recommendedName>
        <fullName evidence="3">Phage protein</fullName>
    </recommendedName>
</protein>
<dbReference type="AlphaFoldDB" id="E0S558"/>
<dbReference type="eggNOG" id="ENOG50314JD">
    <property type="taxonomic scope" value="Bacteria"/>
</dbReference>
<evidence type="ECO:0000313" key="1">
    <source>
        <dbReference type="EMBL" id="ADL36540.1"/>
    </source>
</evidence>
<dbReference type="RefSeq" id="WP_013283188.1">
    <property type="nucleotide sequence ID" value="NC_014390.1"/>
</dbReference>
<accession>E0S558</accession>
<dbReference type="EMBL" id="CP001813">
    <property type="protein sequence ID" value="ADL36540.1"/>
    <property type="molecule type" value="Genomic_DNA"/>
</dbReference>
<name>E0S558_BUTPB</name>
<reference evidence="1 2" key="1">
    <citation type="journal article" date="2010" name="PLoS ONE">
        <title>The glycobiome of the rumen bacterium Butyrivibrio proteoclasticus B316(T) highlights adaptation to a polysaccharide-rich environment.</title>
        <authorList>
            <person name="Kelly W.J."/>
            <person name="Leahy S.C."/>
            <person name="Altermann E."/>
            <person name="Yeoman C.J."/>
            <person name="Dunne J.C."/>
            <person name="Kong Z."/>
            <person name="Pacheco D.M."/>
            <person name="Li D."/>
            <person name="Noel S.J."/>
            <person name="Moon C.D."/>
            <person name="Cookson A.L."/>
            <person name="Attwood G.T."/>
        </authorList>
    </citation>
    <scope>NUCLEOTIDE SEQUENCE [LARGE SCALE GENOMIC DNA]</scope>
    <source>
        <strain evidence="2">ATCC 51982 / DSM 14932 / B316</strain>
        <plasmid evidence="2">Plasmid pCY186</plasmid>
    </source>
</reference>
<organism evidence="1 2">
    <name type="scientific">Butyrivibrio proteoclasticus (strain ATCC 51982 / DSM 14932 / B316)</name>
    <name type="common">Clostridium proteoclasticum</name>
    <dbReference type="NCBI Taxonomy" id="515622"/>
    <lineage>
        <taxon>Bacteria</taxon>
        <taxon>Bacillati</taxon>
        <taxon>Bacillota</taxon>
        <taxon>Clostridia</taxon>
        <taxon>Lachnospirales</taxon>
        <taxon>Lachnospiraceae</taxon>
        <taxon>Butyrivibrio</taxon>
    </lineage>
</organism>
<evidence type="ECO:0000313" key="2">
    <source>
        <dbReference type="Proteomes" id="UP000001299"/>
    </source>
</evidence>
<proteinExistence type="predicted"/>
<sequence>MEQQKLFYNICNDLWAFAKTLDKTKDQMTDDDWIAAISLMEKTSEKYKSLGDDEYDLAYSSMMIIMDYIEKS</sequence>
<dbReference type="Proteomes" id="UP000001299">
    <property type="component" value="Plasmid pCY186"/>
</dbReference>
<evidence type="ECO:0008006" key="3">
    <source>
        <dbReference type="Google" id="ProtNLM"/>
    </source>
</evidence>